<dbReference type="PANTHER" id="PTHR11610">
    <property type="entry name" value="LIPASE"/>
    <property type="match status" value="1"/>
</dbReference>
<dbReference type="InterPro" id="IPR029058">
    <property type="entry name" value="AB_hydrolase_fold"/>
</dbReference>
<proteinExistence type="inferred from homology"/>
<dbReference type="VEuPathDB" id="VectorBase:PPAI002664"/>
<protein>
    <submittedName>
        <fullName evidence="6">Uncharacterized protein</fullName>
    </submittedName>
</protein>
<dbReference type="SUPFAM" id="SSF64268">
    <property type="entry name" value="PX domain"/>
    <property type="match status" value="1"/>
</dbReference>
<dbReference type="Pfam" id="PF00151">
    <property type="entry name" value="Lipase"/>
    <property type="match status" value="2"/>
</dbReference>
<evidence type="ECO:0000256" key="2">
    <source>
        <dbReference type="ARBA" id="ARBA00010701"/>
    </source>
</evidence>
<evidence type="ECO:0000256" key="4">
    <source>
        <dbReference type="RuleBase" id="RU004262"/>
    </source>
</evidence>
<dbReference type="EnsemblMetazoa" id="PPAI002664-RA">
    <property type="protein sequence ID" value="PPAI002664-PA"/>
    <property type="gene ID" value="PPAI002664"/>
</dbReference>
<dbReference type="SMART" id="SM00312">
    <property type="entry name" value="PX"/>
    <property type="match status" value="1"/>
</dbReference>
<keyword evidence="7" id="KW-1185">Reference proteome</keyword>
<evidence type="ECO:0000313" key="6">
    <source>
        <dbReference type="EnsemblMetazoa" id="PPAI002664-PA"/>
    </source>
</evidence>
<accession>A0A1B0D5A7</accession>
<dbReference type="GO" id="GO:0035091">
    <property type="term" value="F:phosphatidylinositol binding"/>
    <property type="evidence" value="ECO:0007669"/>
    <property type="project" value="InterPro"/>
</dbReference>
<feature type="compositionally biased region" description="Basic and acidic residues" evidence="5">
    <location>
        <begin position="37"/>
        <end position="48"/>
    </location>
</feature>
<sequence length="613" mass="68415">MRPAIVRRSSDSTAEGIDDTDSPDSFEQGSLTINRNQSEDAEGRTEGVWRRENRKQIPTEGSVVLRFEIPSARILPTEKEASNSKKYVNYELCVTQVGPGAPDPHPATIERRYTNFLMLYNGLRKDHPNLMQSVYFPKKAIMGNFSPDLIAQRGAAFEVFLDYVVSSWELKESQHFLNFLQGRELERACRLLDERRNEQAVPILQNSFRLLNKIFLDHSKPVLLLLCRLVAACTTSPLPHPMAATDAQFVDVIHTSSGTAGISMRCGHVDFYPNGGARQPNCNFFPIEGLPENSTDPAIDTIDVGNATVKDIRDLVRLFFYRKNHPQFINSASFAPNGREVAQIKVTDQFDSNLDTKFIIHGWLNNKNSLQFQQLKEAYHASADYNIFNINYMRVANLTRVVGMYVAEKIQELIDDGQANASRIHVIGHSLGAHIAGFAGAQIKSPQLYRITGLDPALPNFQRFRDPDLRLDPSDAAFVDIIHTSGGTLGNYAPIGVADFYVNGGTPPQPGCGGISELASICSHGRAVEYFLESVHSRLGFWGLACPSWFAYKAGDCRGDFVEMGERASPHKSGSFYLGTNYQSPFAMGKKIFFEQEPFWRSTLNSIIHQSST</sequence>
<dbReference type="Gene3D" id="3.40.50.1820">
    <property type="entry name" value="alpha/beta hydrolase"/>
    <property type="match status" value="2"/>
</dbReference>
<dbReference type="GO" id="GO:0016298">
    <property type="term" value="F:lipase activity"/>
    <property type="evidence" value="ECO:0007669"/>
    <property type="project" value="InterPro"/>
</dbReference>
<dbReference type="CDD" id="cd00707">
    <property type="entry name" value="Pancreat_lipase_like"/>
    <property type="match status" value="1"/>
</dbReference>
<dbReference type="VEuPathDB" id="VectorBase:PPAPM1_011503"/>
<dbReference type="InterPro" id="IPR036871">
    <property type="entry name" value="PX_dom_sf"/>
</dbReference>
<keyword evidence="3" id="KW-0964">Secreted</keyword>
<name>A0A1B0D5A7_PHLPP</name>
<dbReference type="Proteomes" id="UP000092462">
    <property type="component" value="Unassembled WGS sequence"/>
</dbReference>
<dbReference type="AlphaFoldDB" id="A0A1B0D5A7"/>
<dbReference type="InterPro" id="IPR033906">
    <property type="entry name" value="Lipase_N"/>
</dbReference>
<evidence type="ECO:0000313" key="7">
    <source>
        <dbReference type="Proteomes" id="UP000092462"/>
    </source>
</evidence>
<dbReference type="Gene3D" id="3.30.1520.10">
    <property type="entry name" value="Phox-like domain"/>
    <property type="match status" value="1"/>
</dbReference>
<evidence type="ECO:0000256" key="3">
    <source>
        <dbReference type="ARBA" id="ARBA00022525"/>
    </source>
</evidence>
<dbReference type="GO" id="GO:0005615">
    <property type="term" value="C:extracellular space"/>
    <property type="evidence" value="ECO:0007669"/>
    <property type="project" value="TreeGrafter"/>
</dbReference>
<reference evidence="6" key="1">
    <citation type="submission" date="2022-08" db="UniProtKB">
        <authorList>
            <consortium name="EnsemblMetazoa"/>
        </authorList>
    </citation>
    <scope>IDENTIFICATION</scope>
    <source>
        <strain evidence="6">Israel</strain>
    </source>
</reference>
<feature type="region of interest" description="Disordered" evidence="5">
    <location>
        <begin position="1"/>
        <end position="48"/>
    </location>
</feature>
<dbReference type="SUPFAM" id="SSF53474">
    <property type="entry name" value="alpha/beta-Hydrolases"/>
    <property type="match status" value="2"/>
</dbReference>
<feature type="compositionally biased region" description="Polar residues" evidence="5">
    <location>
        <begin position="25"/>
        <end position="36"/>
    </location>
</feature>
<dbReference type="PROSITE" id="PS50195">
    <property type="entry name" value="PX"/>
    <property type="match status" value="1"/>
</dbReference>
<evidence type="ECO:0000256" key="5">
    <source>
        <dbReference type="SAM" id="MobiDB-lite"/>
    </source>
</evidence>
<dbReference type="InterPro" id="IPR000734">
    <property type="entry name" value="TAG_lipase"/>
</dbReference>
<dbReference type="InterPro" id="IPR013818">
    <property type="entry name" value="Lipase"/>
</dbReference>
<dbReference type="EMBL" id="AJVK01011722">
    <property type="status" value="NOT_ANNOTATED_CDS"/>
    <property type="molecule type" value="Genomic_DNA"/>
</dbReference>
<dbReference type="VEuPathDB" id="VectorBase:PPAPM1_012584"/>
<dbReference type="Pfam" id="PF00787">
    <property type="entry name" value="PX"/>
    <property type="match status" value="1"/>
</dbReference>
<dbReference type="GO" id="GO:0016042">
    <property type="term" value="P:lipid catabolic process"/>
    <property type="evidence" value="ECO:0007669"/>
    <property type="project" value="TreeGrafter"/>
</dbReference>
<organism evidence="6 7">
    <name type="scientific">Phlebotomus papatasi</name>
    <name type="common">Sandfly</name>
    <dbReference type="NCBI Taxonomy" id="29031"/>
    <lineage>
        <taxon>Eukaryota</taxon>
        <taxon>Metazoa</taxon>
        <taxon>Ecdysozoa</taxon>
        <taxon>Arthropoda</taxon>
        <taxon>Hexapoda</taxon>
        <taxon>Insecta</taxon>
        <taxon>Pterygota</taxon>
        <taxon>Neoptera</taxon>
        <taxon>Endopterygota</taxon>
        <taxon>Diptera</taxon>
        <taxon>Nematocera</taxon>
        <taxon>Psychodoidea</taxon>
        <taxon>Psychodidae</taxon>
        <taxon>Phlebotomus</taxon>
        <taxon>Phlebotomus</taxon>
    </lineage>
</organism>
<comment type="similarity">
    <text evidence="2 4">Belongs to the AB hydrolase superfamily. Lipase family.</text>
</comment>
<comment type="subcellular location">
    <subcellularLocation>
        <location evidence="1">Secreted</location>
    </subcellularLocation>
</comment>
<evidence type="ECO:0000256" key="1">
    <source>
        <dbReference type="ARBA" id="ARBA00004613"/>
    </source>
</evidence>
<dbReference type="InterPro" id="IPR001683">
    <property type="entry name" value="PX_dom"/>
</dbReference>